<dbReference type="InterPro" id="IPR005801">
    <property type="entry name" value="ADC_synthase"/>
</dbReference>
<sequence>MNRSFTSFPIKDFQQIKLQMLNWCNQFNICCFLDSQQYPSSLQRFECLLAAGSIHSLQLQAGADVFPQLRTFYEKHGDWLFGHLGYDLKNGLEPLVSEHSDGIGFPDLFFYVPEVIIQLSGDTISIGSLGADHDKVYQEIMATAVPVVKTRQEGLVIHPRLERDEYLQVIRDLQQHILRGDCYEINYCQEFYATDAVIDPLSVCLSLGKASPNPFAAYYKMNNRYLVCASPERYLKKEGDRLFSQPIKGTWQRDTANQEADVRNREQLYHSAKDRSENVMVVDLVRNDLSKVCTEGSVQVDELFGIYSFPQVHQMISTVSGQLREDVHFMDALRHTFPMGSMTGAPKRRVMELIEKYEKTRRGIFSGSVGYITPEEDFDFNVVIRSILYNGDTGYLSFQAGSGITFYSDPEGEYEECLLKAAAIKKVLGA</sequence>
<dbReference type="OrthoDB" id="9803598at2"/>
<dbReference type="SUPFAM" id="SSF56322">
    <property type="entry name" value="ADC synthase"/>
    <property type="match status" value="1"/>
</dbReference>
<dbReference type="PANTHER" id="PTHR11236">
    <property type="entry name" value="AMINOBENZOATE/ANTHRANILATE SYNTHASE"/>
    <property type="match status" value="1"/>
</dbReference>
<name>A0A3B7MSC6_9BACT</name>
<evidence type="ECO:0000313" key="2">
    <source>
        <dbReference type="EMBL" id="AXY77444.1"/>
    </source>
</evidence>
<dbReference type="Pfam" id="PF00425">
    <property type="entry name" value="Chorismate_bind"/>
    <property type="match status" value="1"/>
</dbReference>
<dbReference type="EMBL" id="CP032157">
    <property type="protein sequence ID" value="AXY77444.1"/>
    <property type="molecule type" value="Genomic_DNA"/>
</dbReference>
<proteinExistence type="predicted"/>
<keyword evidence="3" id="KW-1185">Reference proteome</keyword>
<dbReference type="PRINTS" id="PR00095">
    <property type="entry name" value="ANTSNTHASEI"/>
</dbReference>
<dbReference type="KEGG" id="pseg:D3H65_27205"/>
<gene>
    <name evidence="2" type="ORF">D3H65_27205</name>
</gene>
<feature type="domain" description="Chorismate-utilising enzyme C-terminal" evidence="1">
    <location>
        <begin position="163"/>
        <end position="420"/>
    </location>
</feature>
<evidence type="ECO:0000313" key="3">
    <source>
        <dbReference type="Proteomes" id="UP000263900"/>
    </source>
</evidence>
<dbReference type="AlphaFoldDB" id="A0A3B7MSC6"/>
<dbReference type="InterPro" id="IPR015890">
    <property type="entry name" value="Chorismate_C"/>
</dbReference>
<accession>A0A3B7MSC6</accession>
<dbReference type="InterPro" id="IPR019999">
    <property type="entry name" value="Anth_synth_I-like"/>
</dbReference>
<dbReference type="GO" id="GO:0000162">
    <property type="term" value="P:L-tryptophan biosynthetic process"/>
    <property type="evidence" value="ECO:0007669"/>
    <property type="project" value="TreeGrafter"/>
</dbReference>
<dbReference type="Gene3D" id="3.60.120.10">
    <property type="entry name" value="Anthranilate synthase"/>
    <property type="match status" value="1"/>
</dbReference>
<reference evidence="2 3" key="1">
    <citation type="submission" date="2018-09" db="EMBL/GenBank/DDBJ databases">
        <title>Genome sequencing of strain 6GH32-13.</title>
        <authorList>
            <person name="Weon H.-Y."/>
            <person name="Heo J."/>
            <person name="Kwon S.-W."/>
        </authorList>
    </citation>
    <scope>NUCLEOTIDE SEQUENCE [LARGE SCALE GENOMIC DNA]</scope>
    <source>
        <strain evidence="2 3">5GH32-13</strain>
    </source>
</reference>
<dbReference type="PANTHER" id="PTHR11236:SF9">
    <property type="entry name" value="ANTHRANILATE SYNTHASE COMPONENT 1"/>
    <property type="match status" value="1"/>
</dbReference>
<organism evidence="2 3">
    <name type="scientific">Paraflavitalea soli</name>
    <dbReference type="NCBI Taxonomy" id="2315862"/>
    <lineage>
        <taxon>Bacteria</taxon>
        <taxon>Pseudomonadati</taxon>
        <taxon>Bacteroidota</taxon>
        <taxon>Chitinophagia</taxon>
        <taxon>Chitinophagales</taxon>
        <taxon>Chitinophagaceae</taxon>
        <taxon>Paraflavitalea</taxon>
    </lineage>
</organism>
<dbReference type="Proteomes" id="UP000263900">
    <property type="component" value="Chromosome"/>
</dbReference>
<protein>
    <submittedName>
        <fullName evidence="2">Anthranilate synthase component I family protein</fullName>
    </submittedName>
</protein>
<evidence type="ECO:0000259" key="1">
    <source>
        <dbReference type="Pfam" id="PF00425"/>
    </source>
</evidence>